<gene>
    <name evidence="8" type="ORF">CHS0354_003356</name>
</gene>
<dbReference type="Pfam" id="PF21200">
    <property type="entry name" value="Glyco_hydro_39_C"/>
    <property type="match status" value="1"/>
</dbReference>
<keyword evidence="5" id="KW-0732">Signal</keyword>
<evidence type="ECO:0000259" key="7">
    <source>
        <dbReference type="Pfam" id="PF21200"/>
    </source>
</evidence>
<dbReference type="InterPro" id="IPR000514">
    <property type="entry name" value="Glyco_hydro_39"/>
</dbReference>
<evidence type="ECO:0000256" key="4">
    <source>
        <dbReference type="PIRSR" id="PIRSR600514-1"/>
    </source>
</evidence>
<dbReference type="InterPro" id="IPR017853">
    <property type="entry name" value="GH"/>
</dbReference>
<dbReference type="InterPro" id="IPR051923">
    <property type="entry name" value="Glycosyl_Hydrolase_39"/>
</dbReference>
<dbReference type="InterPro" id="IPR003961">
    <property type="entry name" value="FN3_dom"/>
</dbReference>
<evidence type="ECO:0000313" key="8">
    <source>
        <dbReference type="EMBL" id="KAK3585504.1"/>
    </source>
</evidence>
<feature type="chain" id="PRO_5042112171" description="Alpha-L-iduronidase" evidence="5">
    <location>
        <begin position="22"/>
        <end position="665"/>
    </location>
</feature>
<dbReference type="SUPFAM" id="SSF51445">
    <property type="entry name" value="(Trans)glycosidases"/>
    <property type="match status" value="1"/>
</dbReference>
<dbReference type="Gene3D" id="3.20.20.80">
    <property type="entry name" value="Glycosidases"/>
    <property type="match status" value="1"/>
</dbReference>
<dbReference type="Pfam" id="PF01229">
    <property type="entry name" value="Glyco_hydro_39"/>
    <property type="match status" value="1"/>
</dbReference>
<dbReference type="Proteomes" id="UP001195483">
    <property type="component" value="Unassembled WGS sequence"/>
</dbReference>
<reference evidence="8" key="3">
    <citation type="submission" date="2023-05" db="EMBL/GenBank/DDBJ databases">
        <authorList>
            <person name="Smith C.H."/>
        </authorList>
    </citation>
    <scope>NUCLEOTIDE SEQUENCE</scope>
    <source>
        <strain evidence="8">CHS0354</strain>
        <tissue evidence="8">Mantle</tissue>
    </source>
</reference>
<dbReference type="EMBL" id="JAEAOA010000270">
    <property type="protein sequence ID" value="KAK3585504.1"/>
    <property type="molecule type" value="Genomic_DNA"/>
</dbReference>
<dbReference type="SUPFAM" id="SSF51011">
    <property type="entry name" value="Glycosyl hydrolase domain"/>
    <property type="match status" value="1"/>
</dbReference>
<dbReference type="GO" id="GO:0003940">
    <property type="term" value="F:L-iduronidase activity"/>
    <property type="evidence" value="ECO:0007669"/>
    <property type="project" value="TreeGrafter"/>
</dbReference>
<dbReference type="Gene3D" id="2.60.40.1500">
    <property type="entry name" value="Glycosyl hydrolase domain, family 39"/>
    <property type="match status" value="1"/>
</dbReference>
<evidence type="ECO:0000256" key="1">
    <source>
        <dbReference type="ARBA" id="ARBA00008875"/>
    </source>
</evidence>
<reference evidence="8" key="1">
    <citation type="journal article" date="2021" name="Genome Biol. Evol.">
        <title>A High-Quality Reference Genome for a Parasitic Bivalve with Doubly Uniparental Inheritance (Bivalvia: Unionida).</title>
        <authorList>
            <person name="Smith C.H."/>
        </authorList>
    </citation>
    <scope>NUCLEOTIDE SEQUENCE</scope>
    <source>
        <strain evidence="8">CHS0354</strain>
    </source>
</reference>
<feature type="active site" description="Proton donor" evidence="4">
    <location>
        <position position="177"/>
    </location>
</feature>
<keyword evidence="9" id="KW-1185">Reference proteome</keyword>
<dbReference type="InterPro" id="IPR049166">
    <property type="entry name" value="GH39_cat"/>
</dbReference>
<evidence type="ECO:0000256" key="3">
    <source>
        <dbReference type="ARBA" id="ARBA00023295"/>
    </source>
</evidence>
<dbReference type="GO" id="GO:0005975">
    <property type="term" value="P:carbohydrate metabolic process"/>
    <property type="evidence" value="ECO:0007669"/>
    <property type="project" value="InterPro"/>
</dbReference>
<dbReference type="CDD" id="cd00063">
    <property type="entry name" value="FN3"/>
    <property type="match status" value="1"/>
</dbReference>
<dbReference type="InterPro" id="IPR049167">
    <property type="entry name" value="GH39_C"/>
</dbReference>
<dbReference type="InterPro" id="IPR013783">
    <property type="entry name" value="Ig-like_fold"/>
</dbReference>
<feature type="domain" description="Alpha-L-iduronidase C-terminal" evidence="7">
    <location>
        <begin position="550"/>
        <end position="644"/>
    </location>
</feature>
<proteinExistence type="inferred from homology"/>
<dbReference type="AlphaFoldDB" id="A0AAE0S5G1"/>
<dbReference type="PANTHER" id="PTHR12631:SF8">
    <property type="entry name" value="ALPHA-L-IDURONIDASE"/>
    <property type="match status" value="1"/>
</dbReference>
<keyword evidence="3" id="KW-0326">Glycosidase</keyword>
<evidence type="ECO:0000313" key="9">
    <source>
        <dbReference type="Proteomes" id="UP001195483"/>
    </source>
</evidence>
<name>A0AAE0S5G1_9BIVA</name>
<dbReference type="Gene3D" id="2.60.40.10">
    <property type="entry name" value="Immunoglobulins"/>
    <property type="match status" value="1"/>
</dbReference>
<organism evidence="8 9">
    <name type="scientific">Potamilus streckersoni</name>
    <dbReference type="NCBI Taxonomy" id="2493646"/>
    <lineage>
        <taxon>Eukaryota</taxon>
        <taxon>Metazoa</taxon>
        <taxon>Spiralia</taxon>
        <taxon>Lophotrochozoa</taxon>
        <taxon>Mollusca</taxon>
        <taxon>Bivalvia</taxon>
        <taxon>Autobranchia</taxon>
        <taxon>Heteroconchia</taxon>
        <taxon>Palaeoheterodonta</taxon>
        <taxon>Unionida</taxon>
        <taxon>Unionoidea</taxon>
        <taxon>Unionidae</taxon>
        <taxon>Ambleminae</taxon>
        <taxon>Lampsilini</taxon>
        <taxon>Potamilus</taxon>
    </lineage>
</organism>
<feature type="domain" description="Glycosyl hydrolases family 39 N-terminal catalytic" evidence="6">
    <location>
        <begin position="30"/>
        <end position="510"/>
    </location>
</feature>
<keyword evidence="2" id="KW-0378">Hydrolase</keyword>
<evidence type="ECO:0008006" key="10">
    <source>
        <dbReference type="Google" id="ProtNLM"/>
    </source>
</evidence>
<evidence type="ECO:0000259" key="6">
    <source>
        <dbReference type="Pfam" id="PF01229"/>
    </source>
</evidence>
<dbReference type="PANTHER" id="PTHR12631">
    <property type="entry name" value="ALPHA-L-IDURONIDASE"/>
    <property type="match status" value="1"/>
</dbReference>
<dbReference type="PROSITE" id="PS01027">
    <property type="entry name" value="GLYCOSYL_HYDROL_F39"/>
    <property type="match status" value="1"/>
</dbReference>
<evidence type="ECO:0000256" key="5">
    <source>
        <dbReference type="SAM" id="SignalP"/>
    </source>
</evidence>
<sequence>MVQHIFVVMLFSLFTWSCAYGDVYYLTVNSSVVTSHFNQFWRSTGFCPPLPHQDAYRFDLGYDMRQNLAFIGAIPHTGIEQVRIHWLLDLITIDSFQKDGTPVYNYTYLYSLLDLLYDEGLAPGFEIMGNPSNFFTDFENKTQVHLWRNLVYEMVSKYVDDYGLGVVMGWNFETWNEPDCQDFDGLNMTPQGFLNYYDACLDALMAVDPNLKLGGPGDGCHFDEYSDAFLDHVVNGRNILSGQKVKVDFLSYHLKGNMSSRVIFDSELDLMKKITEKYPSLETVPFYNDEADPLVGWSKDEEWRADATYAAMVTKVIGQHLNEMVTSPSSPIKNYKLLSNDNGFLSWYPYQFTERTLLARFQINTTQPPHTQFIRKPGYDVMGLLSLMGKKQIATNFTTVDGRSVSNFSTIGVMAAIHTPDVPPYTSDSWQLSVIIYNSDDTKSSNQSDMVSVTLDLQPGNQSYGLILVVYAINNKIGNPYRIWNSFGKPKFPSVLQLQEMRNNEGPVRVAMFKINPGVFRLPNVEVLQPGIIMLHVCDKPKYEPDQVNGVSAINITSGQILITWSDHCVNSRCILTYEVEYSRSASGPFSRINKIDTAVTAFVYSPIPSIDLKGDDLVIGFYRVRAVDYWNRAGEYSLQYQYPSDLHAHSEQKCRKCSESCDHD</sequence>
<feature type="signal peptide" evidence="5">
    <location>
        <begin position="1"/>
        <end position="21"/>
    </location>
</feature>
<comment type="caution">
    <text evidence="8">The sequence shown here is derived from an EMBL/GenBank/DDBJ whole genome shotgun (WGS) entry which is preliminary data.</text>
</comment>
<reference evidence="8" key="2">
    <citation type="journal article" date="2021" name="Genome Biol. Evol.">
        <title>Developing a high-quality reference genome for a parasitic bivalve with doubly uniparental inheritance (Bivalvia: Unionida).</title>
        <authorList>
            <person name="Smith C.H."/>
        </authorList>
    </citation>
    <scope>NUCLEOTIDE SEQUENCE</scope>
    <source>
        <strain evidence="8">CHS0354</strain>
        <tissue evidence="8">Mantle</tissue>
    </source>
</reference>
<dbReference type="InterPro" id="IPR036116">
    <property type="entry name" value="FN3_sf"/>
</dbReference>
<dbReference type="InterPro" id="IPR049165">
    <property type="entry name" value="GH39_as"/>
</dbReference>
<dbReference type="SUPFAM" id="SSF49265">
    <property type="entry name" value="Fibronectin type III"/>
    <property type="match status" value="1"/>
</dbReference>
<accession>A0AAE0S5G1</accession>
<protein>
    <recommendedName>
        <fullName evidence="10">Alpha-L-iduronidase</fullName>
    </recommendedName>
</protein>
<dbReference type="PRINTS" id="PR00745">
    <property type="entry name" value="GLHYDRLASE39"/>
</dbReference>
<comment type="similarity">
    <text evidence="1">Belongs to the glycosyl hydrolase 39 family.</text>
</comment>
<evidence type="ECO:0000256" key="2">
    <source>
        <dbReference type="ARBA" id="ARBA00022801"/>
    </source>
</evidence>